<dbReference type="EMBL" id="LJIJ01003209">
    <property type="protein sequence ID" value="ODM88771.1"/>
    <property type="molecule type" value="Genomic_DNA"/>
</dbReference>
<dbReference type="PANTHER" id="PTHR10648:SF4">
    <property type="entry name" value="PROTEIN PHOSPHATASE 2 (FORMERLY 2A), REGULATORY SUBUNIT A, BETA ISOFORM-RELATED"/>
    <property type="match status" value="1"/>
</dbReference>
<gene>
    <name evidence="5" type="ORF">Ocin01_17912</name>
</gene>
<dbReference type="Proteomes" id="UP000094527">
    <property type="component" value="Unassembled WGS sequence"/>
</dbReference>
<evidence type="ECO:0000259" key="4">
    <source>
        <dbReference type="Pfam" id="PF22646"/>
    </source>
</evidence>
<dbReference type="GO" id="GO:0000159">
    <property type="term" value="C:protein phosphatase type 2A complex"/>
    <property type="evidence" value="ECO:0007669"/>
    <property type="project" value="TreeGrafter"/>
</dbReference>
<feature type="repeat" description="HEAT" evidence="3">
    <location>
        <begin position="333"/>
        <end position="371"/>
    </location>
</feature>
<protein>
    <submittedName>
        <fullName evidence="5">Serine/threonine-protein phosphatase 2A 65 kDa regulatory subunit A alpha isoform</fullName>
    </submittedName>
</protein>
<dbReference type="Pfam" id="PF02985">
    <property type="entry name" value="HEAT"/>
    <property type="match status" value="1"/>
</dbReference>
<dbReference type="SUPFAM" id="SSF48371">
    <property type="entry name" value="ARM repeat"/>
    <property type="match status" value="1"/>
</dbReference>
<dbReference type="Pfam" id="PF22646">
    <property type="entry name" value="PPP2R1A-like_HEAT"/>
    <property type="match status" value="1"/>
</dbReference>
<dbReference type="InterPro" id="IPR011989">
    <property type="entry name" value="ARM-like"/>
</dbReference>
<dbReference type="GO" id="GO:0005829">
    <property type="term" value="C:cytosol"/>
    <property type="evidence" value="ECO:0007669"/>
    <property type="project" value="TreeGrafter"/>
</dbReference>
<dbReference type="InterPro" id="IPR054573">
    <property type="entry name" value="PP2A/SF3B1-like_HEAT"/>
</dbReference>
<sequence>MKGPSLLCTQYLSMTSSGKSVEKQINELTTQLDNLNLYAFKNIVAVASDLGVKRTRLELLPMLANVSVDPKMLSGIAEQLGNLREQVGGPAYHNFLVAPLEVLAAASESAVRSKAVQSLRTLLVLHSDSELNEHYIPLLRRLSVHSMSPGRASVCGLLSVAYPRASTTIRDELRTLFSQLCQDQELSVRQAAAKSLGDLGKVLESDHLKSYIIPLLIHFHHNEEDWARLCTAEASASIAPLLSQEDRERFILPIFRQWAKDKNCQVRCILADNFMNLKKALGFAVTMQDWVSAFKSLLEDSNSDVRGAAVKKLLKFCQSVDPSEKATIIIKTIVPCVKKLVVDASEGVRSALATVIVGLCPILGKEKTVEHLLLIFLTLMKDECDKVKFNITSNLDSVNEVVGTKQFSYLMLFGIEELARAKNWRVRQNLINSMPLCFSIARQLHQVWKIGSESRPFLGGQSCYSSIVKLTKDKNYKFRLTALFCINVLADVCEQHTLRQMLPIVARLADDRIANVRFNVAKTLQKIGSVVICRLY</sequence>
<accession>A0A1D2M765</accession>
<proteinExistence type="inferred from homology"/>
<name>A0A1D2M765_ORCCI</name>
<organism evidence="5 6">
    <name type="scientific">Orchesella cincta</name>
    <name type="common">Springtail</name>
    <name type="synonym">Podura cincta</name>
    <dbReference type="NCBI Taxonomy" id="48709"/>
    <lineage>
        <taxon>Eukaryota</taxon>
        <taxon>Metazoa</taxon>
        <taxon>Ecdysozoa</taxon>
        <taxon>Arthropoda</taxon>
        <taxon>Hexapoda</taxon>
        <taxon>Collembola</taxon>
        <taxon>Entomobryomorpha</taxon>
        <taxon>Entomobryoidea</taxon>
        <taxon>Orchesellidae</taxon>
        <taxon>Orchesellinae</taxon>
        <taxon>Orchesella</taxon>
    </lineage>
</organism>
<dbReference type="GO" id="GO:0019888">
    <property type="term" value="F:protein phosphatase regulator activity"/>
    <property type="evidence" value="ECO:0007669"/>
    <property type="project" value="TreeGrafter"/>
</dbReference>
<evidence type="ECO:0000313" key="5">
    <source>
        <dbReference type="EMBL" id="ODM88771.1"/>
    </source>
</evidence>
<dbReference type="InterPro" id="IPR000357">
    <property type="entry name" value="HEAT"/>
</dbReference>
<dbReference type="OMA" id="CFSIARQ"/>
<dbReference type="OrthoDB" id="340346at2759"/>
<dbReference type="InterPro" id="IPR016024">
    <property type="entry name" value="ARM-type_fold"/>
</dbReference>
<feature type="repeat" description="HEAT" evidence="3">
    <location>
        <begin position="372"/>
        <end position="410"/>
    </location>
</feature>
<dbReference type="InterPro" id="IPR021133">
    <property type="entry name" value="HEAT_type_2"/>
</dbReference>
<feature type="repeat" description="HEAT" evidence="3">
    <location>
        <begin position="501"/>
        <end position="536"/>
    </location>
</feature>
<dbReference type="Gene3D" id="1.25.10.10">
    <property type="entry name" value="Leucine-rich Repeat Variant"/>
    <property type="match status" value="1"/>
</dbReference>
<feature type="domain" description="Phosphatase PP2A regulatory subunit A/Splicing factor 3B subunit 1-like HEAT repeat" evidence="4">
    <location>
        <begin position="284"/>
        <end position="364"/>
    </location>
</feature>
<keyword evidence="6" id="KW-1185">Reference proteome</keyword>
<dbReference type="STRING" id="48709.A0A1D2M765"/>
<comment type="similarity">
    <text evidence="2">Belongs to the phosphatase 2A regulatory subunit A family.</text>
</comment>
<reference evidence="5 6" key="1">
    <citation type="journal article" date="2016" name="Genome Biol. Evol.">
        <title>Gene Family Evolution Reflects Adaptation to Soil Environmental Stressors in the Genome of the Collembolan Orchesella cincta.</title>
        <authorList>
            <person name="Faddeeva-Vakhrusheva A."/>
            <person name="Derks M.F."/>
            <person name="Anvar S.Y."/>
            <person name="Agamennone V."/>
            <person name="Suring W."/>
            <person name="Smit S."/>
            <person name="van Straalen N.M."/>
            <person name="Roelofs D."/>
        </authorList>
    </citation>
    <scope>NUCLEOTIDE SEQUENCE [LARGE SCALE GENOMIC DNA]</scope>
    <source>
        <tissue evidence="5">Mixed pool</tissue>
    </source>
</reference>
<comment type="caution">
    <text evidence="5">The sequence shown here is derived from an EMBL/GenBank/DDBJ whole genome shotgun (WGS) entry which is preliminary data.</text>
</comment>
<dbReference type="InterPro" id="IPR051023">
    <property type="entry name" value="PP2A_Regulatory_Subunit_A"/>
</dbReference>
<evidence type="ECO:0000313" key="6">
    <source>
        <dbReference type="Proteomes" id="UP000094527"/>
    </source>
</evidence>
<feature type="repeat" description="HEAT" evidence="3">
    <location>
        <begin position="251"/>
        <end position="289"/>
    </location>
</feature>
<evidence type="ECO:0000256" key="1">
    <source>
        <dbReference type="ARBA" id="ARBA00022737"/>
    </source>
</evidence>
<evidence type="ECO:0000256" key="3">
    <source>
        <dbReference type="PROSITE-ProRule" id="PRU00103"/>
    </source>
</evidence>
<dbReference type="AlphaFoldDB" id="A0A1D2M765"/>
<dbReference type="PANTHER" id="PTHR10648">
    <property type="entry name" value="SERINE/THREONINE-PROTEIN PHOSPHATASE PP2A 65 KDA REGULATORY SUBUNIT"/>
    <property type="match status" value="1"/>
</dbReference>
<dbReference type="PROSITE" id="PS50077">
    <property type="entry name" value="HEAT_REPEAT"/>
    <property type="match status" value="5"/>
</dbReference>
<dbReference type="GO" id="GO:0005634">
    <property type="term" value="C:nucleus"/>
    <property type="evidence" value="ECO:0007669"/>
    <property type="project" value="TreeGrafter"/>
</dbReference>
<feature type="repeat" description="HEAT" evidence="3">
    <location>
        <begin position="173"/>
        <end position="211"/>
    </location>
</feature>
<keyword evidence="1" id="KW-0677">Repeat</keyword>
<evidence type="ECO:0000256" key="2">
    <source>
        <dbReference type="ARBA" id="ARBA00038332"/>
    </source>
</evidence>